<dbReference type="PANTHER" id="PTHR24329">
    <property type="entry name" value="HOMEOBOX PROTEIN ARISTALESS"/>
    <property type="match status" value="1"/>
</dbReference>
<keyword evidence="3 5" id="KW-0371">Homeobox</keyword>
<dbReference type="InterPro" id="IPR000047">
    <property type="entry name" value="HTH_motif"/>
</dbReference>
<dbReference type="PANTHER" id="PTHR24329:SF543">
    <property type="entry name" value="FI01017P-RELATED"/>
    <property type="match status" value="1"/>
</dbReference>
<proteinExistence type="predicted"/>
<dbReference type="Proteomes" id="UP001642540">
    <property type="component" value="Unassembled WGS sequence"/>
</dbReference>
<feature type="domain" description="Homeobox" evidence="8">
    <location>
        <begin position="120"/>
        <end position="180"/>
    </location>
</feature>
<comment type="caution">
    <text evidence="9">The sequence shown here is derived from an EMBL/GenBank/DDBJ whole genome shotgun (WGS) entry which is preliminary data.</text>
</comment>
<dbReference type="SMART" id="SM00389">
    <property type="entry name" value="HOX"/>
    <property type="match status" value="1"/>
</dbReference>
<name>A0ABP1RE35_9HEXA</name>
<dbReference type="PROSITE" id="PS50071">
    <property type="entry name" value="HOMEOBOX_2"/>
    <property type="match status" value="1"/>
</dbReference>
<gene>
    <name evidence="9" type="ORF">ODALV1_LOCUS21713</name>
</gene>
<evidence type="ECO:0000256" key="4">
    <source>
        <dbReference type="ARBA" id="ARBA00023242"/>
    </source>
</evidence>
<dbReference type="InterPro" id="IPR017970">
    <property type="entry name" value="Homeobox_CS"/>
</dbReference>
<dbReference type="PROSITE" id="PS00027">
    <property type="entry name" value="HOMEOBOX_1"/>
    <property type="match status" value="1"/>
</dbReference>
<keyword evidence="4 5" id="KW-0539">Nucleus</keyword>
<dbReference type="PRINTS" id="PR00031">
    <property type="entry name" value="HTHREPRESSR"/>
</dbReference>
<sequence>MISQENSTTFRPAKSLFSIRDLVNCDDEGASSQDEKINAYPEASLPTDSTIVDKFVPLNSSDVHDTNCRNKNTPCSEFTAARTTSPDINDAEDASAAAEDISDEAPESDNASENEQPYRKKQRRYRTTFTSYQLDELEKVFCRTHYPDIFTREELALKIGLTEARIQVWFQNRRAKFRKTEKVGPGSHPINPFQHGLAFPSPSVGLPTQTAPIHFNSAGMCLPKTSESTPGCSIPPNFSSTRAQHPWLLQNPNFATSTALHPLTAFLMSRSNPYYNYSFLSSNQSLHQLVNHIHTASAATHQQHLLNANGFPNLNVHSLPLEKHAFNNHNLHSNNYYNTYKALHSLSQVNNNGMSKNEEDDRVSERDEASPSPKRFEEESDSESKLSP</sequence>
<dbReference type="InterPro" id="IPR009057">
    <property type="entry name" value="Homeodomain-like_sf"/>
</dbReference>
<reference evidence="9 10" key="1">
    <citation type="submission" date="2024-08" db="EMBL/GenBank/DDBJ databases">
        <authorList>
            <person name="Cucini C."/>
            <person name="Frati F."/>
        </authorList>
    </citation>
    <scope>NUCLEOTIDE SEQUENCE [LARGE SCALE GENOMIC DNA]</scope>
</reference>
<feature type="region of interest" description="Disordered" evidence="7">
    <location>
        <begin position="350"/>
        <end position="388"/>
    </location>
</feature>
<dbReference type="CDD" id="cd00086">
    <property type="entry name" value="homeodomain"/>
    <property type="match status" value="1"/>
</dbReference>
<evidence type="ECO:0000256" key="2">
    <source>
        <dbReference type="ARBA" id="ARBA00023125"/>
    </source>
</evidence>
<evidence type="ECO:0000256" key="3">
    <source>
        <dbReference type="ARBA" id="ARBA00023155"/>
    </source>
</evidence>
<evidence type="ECO:0000313" key="9">
    <source>
        <dbReference type="EMBL" id="CAL8127148.1"/>
    </source>
</evidence>
<feature type="compositionally biased region" description="Basic and acidic residues" evidence="7">
    <location>
        <begin position="356"/>
        <end position="377"/>
    </location>
</feature>
<feature type="compositionally biased region" description="Acidic residues" evidence="7">
    <location>
        <begin position="100"/>
        <end position="112"/>
    </location>
</feature>
<comment type="subcellular location">
    <subcellularLocation>
        <location evidence="1 5 6">Nucleus</location>
    </subcellularLocation>
</comment>
<organism evidence="9 10">
    <name type="scientific">Orchesella dallaii</name>
    <dbReference type="NCBI Taxonomy" id="48710"/>
    <lineage>
        <taxon>Eukaryota</taxon>
        <taxon>Metazoa</taxon>
        <taxon>Ecdysozoa</taxon>
        <taxon>Arthropoda</taxon>
        <taxon>Hexapoda</taxon>
        <taxon>Collembola</taxon>
        <taxon>Entomobryomorpha</taxon>
        <taxon>Entomobryoidea</taxon>
        <taxon>Orchesellidae</taxon>
        <taxon>Orchesellinae</taxon>
        <taxon>Orchesella</taxon>
    </lineage>
</organism>
<evidence type="ECO:0000256" key="1">
    <source>
        <dbReference type="ARBA" id="ARBA00004123"/>
    </source>
</evidence>
<keyword evidence="2 5" id="KW-0238">DNA-binding</keyword>
<evidence type="ECO:0000256" key="7">
    <source>
        <dbReference type="SAM" id="MobiDB-lite"/>
    </source>
</evidence>
<evidence type="ECO:0000256" key="6">
    <source>
        <dbReference type="RuleBase" id="RU000682"/>
    </source>
</evidence>
<accession>A0ABP1RE35</accession>
<evidence type="ECO:0000313" key="10">
    <source>
        <dbReference type="Proteomes" id="UP001642540"/>
    </source>
</evidence>
<dbReference type="InterPro" id="IPR001356">
    <property type="entry name" value="HD"/>
</dbReference>
<dbReference type="InterPro" id="IPR050649">
    <property type="entry name" value="Paired_Homeobox_TFs"/>
</dbReference>
<protein>
    <recommendedName>
        <fullName evidence="8">Homeobox domain-containing protein</fullName>
    </recommendedName>
</protein>
<feature type="DNA-binding region" description="Homeobox" evidence="5">
    <location>
        <begin position="122"/>
        <end position="181"/>
    </location>
</feature>
<dbReference type="Pfam" id="PF00046">
    <property type="entry name" value="Homeodomain"/>
    <property type="match status" value="1"/>
</dbReference>
<feature type="region of interest" description="Disordered" evidence="7">
    <location>
        <begin position="79"/>
        <end position="122"/>
    </location>
</feature>
<evidence type="ECO:0000256" key="5">
    <source>
        <dbReference type="PROSITE-ProRule" id="PRU00108"/>
    </source>
</evidence>
<dbReference type="EMBL" id="CAXLJM020000072">
    <property type="protein sequence ID" value="CAL8127148.1"/>
    <property type="molecule type" value="Genomic_DNA"/>
</dbReference>
<dbReference type="Gene3D" id="1.10.10.60">
    <property type="entry name" value="Homeodomain-like"/>
    <property type="match status" value="1"/>
</dbReference>
<keyword evidence="10" id="KW-1185">Reference proteome</keyword>
<evidence type="ECO:0000259" key="8">
    <source>
        <dbReference type="PROSITE" id="PS50071"/>
    </source>
</evidence>
<dbReference type="SUPFAM" id="SSF46689">
    <property type="entry name" value="Homeodomain-like"/>
    <property type="match status" value="1"/>
</dbReference>